<name>A0A183A329_9TREM</name>
<feature type="region of interest" description="Disordered" evidence="1">
    <location>
        <begin position="137"/>
        <end position="160"/>
    </location>
</feature>
<proteinExistence type="predicted"/>
<gene>
    <name evidence="2" type="ORF">ECPE_LOCUS1364</name>
</gene>
<organism evidence="4">
    <name type="scientific">Echinostoma caproni</name>
    <dbReference type="NCBI Taxonomy" id="27848"/>
    <lineage>
        <taxon>Eukaryota</taxon>
        <taxon>Metazoa</taxon>
        <taxon>Spiralia</taxon>
        <taxon>Lophotrochozoa</taxon>
        <taxon>Platyhelminthes</taxon>
        <taxon>Trematoda</taxon>
        <taxon>Digenea</taxon>
        <taxon>Plagiorchiida</taxon>
        <taxon>Echinostomata</taxon>
        <taxon>Echinostomatoidea</taxon>
        <taxon>Echinostomatidae</taxon>
        <taxon>Echinostoma</taxon>
    </lineage>
</organism>
<dbReference type="EMBL" id="UZAN01008110">
    <property type="protein sequence ID" value="VDP37528.1"/>
    <property type="molecule type" value="Genomic_DNA"/>
</dbReference>
<evidence type="ECO:0000256" key="1">
    <source>
        <dbReference type="SAM" id="MobiDB-lite"/>
    </source>
</evidence>
<evidence type="ECO:0000313" key="3">
    <source>
        <dbReference type="Proteomes" id="UP000272942"/>
    </source>
</evidence>
<reference evidence="2 3" key="2">
    <citation type="submission" date="2018-11" db="EMBL/GenBank/DDBJ databases">
        <authorList>
            <consortium name="Pathogen Informatics"/>
        </authorList>
    </citation>
    <scope>NUCLEOTIDE SEQUENCE [LARGE SCALE GENOMIC DNA]</scope>
    <source>
        <strain evidence="2 3">Egypt</strain>
    </source>
</reference>
<reference evidence="4" key="1">
    <citation type="submission" date="2016-06" db="UniProtKB">
        <authorList>
            <consortium name="WormBaseParasite"/>
        </authorList>
    </citation>
    <scope>IDENTIFICATION</scope>
</reference>
<accession>A0A183A329</accession>
<keyword evidence="3" id="KW-1185">Reference proteome</keyword>
<dbReference type="AlphaFoldDB" id="A0A183A329"/>
<dbReference type="Proteomes" id="UP000272942">
    <property type="component" value="Unassembled WGS sequence"/>
</dbReference>
<evidence type="ECO:0000313" key="2">
    <source>
        <dbReference type="EMBL" id="VDP37528.1"/>
    </source>
</evidence>
<evidence type="ECO:0000313" key="4">
    <source>
        <dbReference type="WBParaSite" id="ECPE_0000136401-mRNA-1"/>
    </source>
</evidence>
<dbReference type="WBParaSite" id="ECPE_0000136401-mRNA-1">
    <property type="protein sequence ID" value="ECPE_0000136401-mRNA-1"/>
    <property type="gene ID" value="ECPE_0000136401"/>
</dbReference>
<protein>
    <submittedName>
        <fullName evidence="4">RPN13_C domain-containing protein</fullName>
    </submittedName>
</protein>
<sequence length="160" mass="17454">MPKISDPEKSQEEEPTVGFGTLGTMLSQLLALLSSVVRGGQVYTQLSPSLPPPNKFSLSDDFRRWAADAQEYVELFTPSDRRRVLFSLLEGEAKDIARDVIRPGAGLQTPEGSTDHTPVDNQIFPVDILTRAGRLNGETASIADNSEREPSPVGMIKPMS</sequence>